<dbReference type="PANTHER" id="PTHR32295:SF233">
    <property type="entry name" value="IQ CALMODULIN-BINDING MOTIF PROTEIN"/>
    <property type="match status" value="1"/>
</dbReference>
<evidence type="ECO:0000313" key="6">
    <source>
        <dbReference type="EMBL" id="KAK7317121.1"/>
    </source>
</evidence>
<dbReference type="GO" id="GO:0005516">
    <property type="term" value="F:calmodulin binding"/>
    <property type="evidence" value="ECO:0007669"/>
    <property type="project" value="UniProtKB-KW"/>
</dbReference>
<reference evidence="6 7" key="1">
    <citation type="submission" date="2024-01" db="EMBL/GenBank/DDBJ databases">
        <title>The genomes of 5 underutilized Papilionoideae crops provide insights into root nodulation and disease resistance.</title>
        <authorList>
            <person name="Yuan L."/>
        </authorList>
    </citation>
    <scope>NUCLEOTIDE SEQUENCE [LARGE SCALE GENOMIC DNA]</scope>
    <source>
        <strain evidence="6">LY-2023</strain>
        <tissue evidence="6">Leaf</tissue>
    </source>
</reference>
<dbReference type="InterPro" id="IPR025064">
    <property type="entry name" value="DUF4005"/>
</dbReference>
<dbReference type="Pfam" id="PF13178">
    <property type="entry name" value="DUF4005"/>
    <property type="match status" value="1"/>
</dbReference>
<organism evidence="6 7">
    <name type="scientific">Clitoria ternatea</name>
    <name type="common">Butterfly pea</name>
    <dbReference type="NCBI Taxonomy" id="43366"/>
    <lineage>
        <taxon>Eukaryota</taxon>
        <taxon>Viridiplantae</taxon>
        <taxon>Streptophyta</taxon>
        <taxon>Embryophyta</taxon>
        <taxon>Tracheophyta</taxon>
        <taxon>Spermatophyta</taxon>
        <taxon>Magnoliopsida</taxon>
        <taxon>eudicotyledons</taxon>
        <taxon>Gunneridae</taxon>
        <taxon>Pentapetalae</taxon>
        <taxon>rosids</taxon>
        <taxon>fabids</taxon>
        <taxon>Fabales</taxon>
        <taxon>Fabaceae</taxon>
        <taxon>Papilionoideae</taxon>
        <taxon>50 kb inversion clade</taxon>
        <taxon>NPAAA clade</taxon>
        <taxon>indigoferoid/millettioid clade</taxon>
        <taxon>Phaseoleae</taxon>
        <taxon>Clitoria</taxon>
    </lineage>
</organism>
<dbReference type="Proteomes" id="UP001359559">
    <property type="component" value="Unassembled WGS sequence"/>
</dbReference>
<dbReference type="InterPro" id="IPR000048">
    <property type="entry name" value="IQ_motif_EF-hand-BS"/>
</dbReference>
<keyword evidence="1" id="KW-0112">Calmodulin-binding</keyword>
<gene>
    <name evidence="6" type="ORF">RJT34_01090</name>
</gene>
<dbReference type="SMART" id="SM00015">
    <property type="entry name" value="IQ"/>
    <property type="match status" value="2"/>
</dbReference>
<dbReference type="Pfam" id="PF00612">
    <property type="entry name" value="IQ"/>
    <property type="match status" value="2"/>
</dbReference>
<feature type="domain" description="DUF4005" evidence="5">
    <location>
        <begin position="363"/>
        <end position="418"/>
    </location>
</feature>
<dbReference type="AlphaFoldDB" id="A0AAN9PZM9"/>
<feature type="compositionally biased region" description="Polar residues" evidence="4">
    <location>
        <begin position="410"/>
        <end position="431"/>
    </location>
</feature>
<evidence type="ECO:0000313" key="7">
    <source>
        <dbReference type="Proteomes" id="UP001359559"/>
    </source>
</evidence>
<evidence type="ECO:0000259" key="5">
    <source>
        <dbReference type="Pfam" id="PF13178"/>
    </source>
</evidence>
<evidence type="ECO:0000256" key="3">
    <source>
        <dbReference type="ARBA" id="ARBA00024378"/>
    </source>
</evidence>
<dbReference type="Gene3D" id="1.20.5.190">
    <property type="match status" value="1"/>
</dbReference>
<evidence type="ECO:0000256" key="4">
    <source>
        <dbReference type="SAM" id="MobiDB-lite"/>
    </source>
</evidence>
<protein>
    <recommendedName>
        <fullName evidence="5">DUF4005 domain-containing protein</fullName>
    </recommendedName>
</protein>
<feature type="compositionally biased region" description="Polar residues" evidence="4">
    <location>
        <begin position="74"/>
        <end position="92"/>
    </location>
</feature>
<dbReference type="PANTHER" id="PTHR32295">
    <property type="entry name" value="IQ-DOMAIN 5-RELATED"/>
    <property type="match status" value="1"/>
</dbReference>
<feature type="region of interest" description="Disordered" evidence="4">
    <location>
        <begin position="404"/>
        <end position="442"/>
    </location>
</feature>
<comment type="similarity">
    <text evidence="2">Belongs to the IQD family.</text>
</comment>
<keyword evidence="7" id="KW-1185">Reference proteome</keyword>
<dbReference type="EMBL" id="JAYKXN010000001">
    <property type="protein sequence ID" value="KAK7317121.1"/>
    <property type="molecule type" value="Genomic_DNA"/>
</dbReference>
<feature type="region of interest" description="Disordered" evidence="4">
    <location>
        <begin position="35"/>
        <end position="92"/>
    </location>
</feature>
<comment type="subunit">
    <text evidence="3">Binds to multiple calmodulin (CaM) in the presence of Ca(2+) and CaM-like proteins.</text>
</comment>
<name>A0AAN9PZM9_CLITE</name>
<accession>A0AAN9PZM9</accession>
<feature type="region of interest" description="Disordered" evidence="4">
    <location>
        <begin position="361"/>
        <end position="381"/>
    </location>
</feature>
<proteinExistence type="inferred from homology"/>
<dbReference type="CDD" id="cd23767">
    <property type="entry name" value="IQCD"/>
    <property type="match status" value="1"/>
</dbReference>
<evidence type="ECO:0000256" key="1">
    <source>
        <dbReference type="ARBA" id="ARBA00022860"/>
    </source>
</evidence>
<dbReference type="PROSITE" id="PS50096">
    <property type="entry name" value="IQ"/>
    <property type="match status" value="2"/>
</dbReference>
<feature type="compositionally biased region" description="Basic and acidic residues" evidence="4">
    <location>
        <begin position="42"/>
        <end position="64"/>
    </location>
</feature>
<sequence length="477" mass="53814">MFIRFTFIKTTPRSLHQQMGKKGGSWFSSVKKVFKSSSKDSSAPEKKGFQKDNNNEEQWQHEAPEEVSVEHFPTVSSPDITNDQESATSTPVTEDANHAIAFAAATAAAAEAAVAAAEAAARVVKLAGYGRHSNEERAATLIQSYYRGYLARRALRALKGLVRLQALVRGHNVRKQAQMTMRCMQALVRVQARVRARRIQLTHEKLQRRSFEEHNLRQLEEQEPKLMSPIKMSDTDGWDPRRQSSHQIKENDLRKHECVMKRERALAYALNYQQKQYMQMDPNGDDIGGRAQWDWNWLERWMSSQSHHARHSVPRETLHKTLAATTTTTATDDMSEEKTVEMDMATLDSAHINMGLVYQESPESSPISNRHHQRHHSASVPGYMAPTQSAKAKVRGQGPFKQRVLYGPHWNSSTRRNSATGLYPDSSNSGGATYMFPRSPNPKVNEIRLQSRRISGGSPDHVGVEDWALPVGAHGWA</sequence>
<evidence type="ECO:0000256" key="2">
    <source>
        <dbReference type="ARBA" id="ARBA00024341"/>
    </source>
</evidence>
<comment type="caution">
    <text evidence="6">The sequence shown here is derived from an EMBL/GenBank/DDBJ whole genome shotgun (WGS) entry which is preliminary data.</text>
</comment>